<name>A0A485LP74_9STRA</name>
<organism evidence="2 3">
    <name type="scientific">Aphanomyces stellatus</name>
    <dbReference type="NCBI Taxonomy" id="120398"/>
    <lineage>
        <taxon>Eukaryota</taxon>
        <taxon>Sar</taxon>
        <taxon>Stramenopiles</taxon>
        <taxon>Oomycota</taxon>
        <taxon>Saprolegniomycetes</taxon>
        <taxon>Saprolegniales</taxon>
        <taxon>Verrucalvaceae</taxon>
        <taxon>Aphanomyces</taxon>
    </lineage>
</organism>
<sequence length="166" mass="17337">MVSVTSKYAGPVNLGVDNPMFDVGLDTAILADYGSGPRYMFVPSNGAPSCLVDGSNFNAQGVLPGSSLDLFYNQYLSKHLLSPPITDGANCRSPTPEALCLPFKTLGPFSCSQTTQIHERPLAVLGSSLGNANALLGGLTMALAWILKRVYGTAEFSDATTSSNAA</sequence>
<dbReference type="EMBL" id="CAADRA010007364">
    <property type="protein sequence ID" value="VFU00680.1"/>
    <property type="molecule type" value="Genomic_DNA"/>
</dbReference>
<keyword evidence="3" id="KW-1185">Reference proteome</keyword>
<evidence type="ECO:0000313" key="1">
    <source>
        <dbReference type="EMBL" id="KAF0683956.1"/>
    </source>
</evidence>
<accession>A0A485LP74</accession>
<dbReference type="EMBL" id="VJMH01007338">
    <property type="protein sequence ID" value="KAF0683956.1"/>
    <property type="molecule type" value="Genomic_DNA"/>
</dbReference>
<dbReference type="AlphaFoldDB" id="A0A485LP74"/>
<reference evidence="2 3" key="1">
    <citation type="submission" date="2019-03" db="EMBL/GenBank/DDBJ databases">
        <authorList>
            <person name="Gaulin E."/>
            <person name="Dumas B."/>
        </authorList>
    </citation>
    <scope>NUCLEOTIDE SEQUENCE [LARGE SCALE GENOMIC DNA]</scope>
    <source>
        <strain evidence="2">CBS 568.67</strain>
    </source>
</reference>
<evidence type="ECO:0000313" key="2">
    <source>
        <dbReference type="EMBL" id="VFU00680.1"/>
    </source>
</evidence>
<protein>
    <submittedName>
        <fullName evidence="2">Aste57867_24037 protein</fullName>
    </submittedName>
</protein>
<gene>
    <name evidence="2" type="primary">Aste57867_24037</name>
    <name evidence="1" type="ORF">As57867_023964</name>
    <name evidence="2" type="ORF">ASTE57867_24037</name>
</gene>
<reference evidence="1" key="2">
    <citation type="submission" date="2019-06" db="EMBL/GenBank/DDBJ databases">
        <title>Genomics analysis of Aphanomyces spp. identifies a new class of oomycete effector associated with host adaptation.</title>
        <authorList>
            <person name="Gaulin E."/>
        </authorList>
    </citation>
    <scope>NUCLEOTIDE SEQUENCE</scope>
    <source>
        <strain evidence="1">CBS 578.67</strain>
    </source>
</reference>
<proteinExistence type="predicted"/>
<dbReference type="Proteomes" id="UP000332933">
    <property type="component" value="Unassembled WGS sequence"/>
</dbReference>
<evidence type="ECO:0000313" key="3">
    <source>
        <dbReference type="Proteomes" id="UP000332933"/>
    </source>
</evidence>